<dbReference type="Proteomes" id="UP001446871">
    <property type="component" value="Unassembled WGS sequence"/>
</dbReference>
<sequence>MTTNMATDMAIEQAVSQAIDGQIDRAVYKAVIKAMKDDSDALYVEPVSKGLQKLSLSDASATLDRSRVCDPQALSE</sequence>
<protein>
    <submittedName>
        <fullName evidence="1">Uncharacterized protein</fullName>
    </submittedName>
</protein>
<keyword evidence="2" id="KW-1185">Reference proteome</keyword>
<comment type="caution">
    <text evidence="1">The sequence shown here is derived from an EMBL/GenBank/DDBJ whole genome shotgun (WGS) entry which is preliminary data.</text>
</comment>
<accession>A0ABR1WNZ9</accession>
<name>A0ABR1WNZ9_9PEZI</name>
<gene>
    <name evidence="1" type="ORF">PG996_002605</name>
</gene>
<reference evidence="1 2" key="1">
    <citation type="submission" date="2023-01" db="EMBL/GenBank/DDBJ databases">
        <title>Analysis of 21 Apiospora genomes using comparative genomics revels a genus with tremendous synthesis potential of carbohydrate active enzymes and secondary metabolites.</title>
        <authorList>
            <person name="Sorensen T."/>
        </authorList>
    </citation>
    <scope>NUCLEOTIDE SEQUENCE [LARGE SCALE GENOMIC DNA]</scope>
    <source>
        <strain evidence="1 2">CBS 83171</strain>
    </source>
</reference>
<evidence type="ECO:0000313" key="2">
    <source>
        <dbReference type="Proteomes" id="UP001446871"/>
    </source>
</evidence>
<organism evidence="1 2">
    <name type="scientific">Apiospora saccharicola</name>
    <dbReference type="NCBI Taxonomy" id="335842"/>
    <lineage>
        <taxon>Eukaryota</taxon>
        <taxon>Fungi</taxon>
        <taxon>Dikarya</taxon>
        <taxon>Ascomycota</taxon>
        <taxon>Pezizomycotina</taxon>
        <taxon>Sordariomycetes</taxon>
        <taxon>Xylariomycetidae</taxon>
        <taxon>Amphisphaeriales</taxon>
        <taxon>Apiosporaceae</taxon>
        <taxon>Apiospora</taxon>
    </lineage>
</organism>
<proteinExistence type="predicted"/>
<dbReference type="EMBL" id="JAQQWM010000001">
    <property type="protein sequence ID" value="KAK8083824.1"/>
    <property type="molecule type" value="Genomic_DNA"/>
</dbReference>
<evidence type="ECO:0000313" key="1">
    <source>
        <dbReference type="EMBL" id="KAK8083824.1"/>
    </source>
</evidence>